<protein>
    <submittedName>
        <fullName evidence="2">NAD(P)H-dependent oxidoreductase</fullName>
    </submittedName>
</protein>
<gene>
    <name evidence="2" type="ORF">I9026_13170</name>
</gene>
<sequence>LTDNKALHIQARVGLYSEGPGTEMEHGYRYIKSLMGFYGVTSYDTVIIEGHNSAPQKAEEIKQLANQKEVEMGKQF</sequence>
<evidence type="ECO:0000313" key="3">
    <source>
        <dbReference type="Proteomes" id="UP000597038"/>
    </source>
</evidence>
<feature type="non-terminal residue" evidence="2">
    <location>
        <position position="76"/>
    </location>
</feature>
<dbReference type="InterPro" id="IPR029039">
    <property type="entry name" value="Flavoprotein-like_sf"/>
</dbReference>
<feature type="domain" description="Flavodoxin-like fold" evidence="1">
    <location>
        <begin position="1"/>
        <end position="67"/>
    </location>
</feature>
<dbReference type="InterPro" id="IPR003680">
    <property type="entry name" value="Flavodoxin_fold"/>
</dbReference>
<proteinExistence type="predicted"/>
<name>A0ABS0QTC6_9STAP</name>
<dbReference type="Pfam" id="PF02525">
    <property type="entry name" value="Flavodoxin_2"/>
    <property type="match status" value="1"/>
</dbReference>
<evidence type="ECO:0000313" key="2">
    <source>
        <dbReference type="EMBL" id="MBH9582259.1"/>
    </source>
</evidence>
<accession>A0ABS0QTC6</accession>
<dbReference type="EMBL" id="JAEDAQ010000292">
    <property type="protein sequence ID" value="MBH9582259.1"/>
    <property type="molecule type" value="Genomic_DNA"/>
</dbReference>
<evidence type="ECO:0000259" key="1">
    <source>
        <dbReference type="Pfam" id="PF02525"/>
    </source>
</evidence>
<keyword evidence="3" id="KW-1185">Reference proteome</keyword>
<organism evidence="2 3">
    <name type="scientific">Staphylococcus felis</name>
    <dbReference type="NCBI Taxonomy" id="46127"/>
    <lineage>
        <taxon>Bacteria</taxon>
        <taxon>Bacillati</taxon>
        <taxon>Bacillota</taxon>
        <taxon>Bacilli</taxon>
        <taxon>Bacillales</taxon>
        <taxon>Staphylococcaceae</taxon>
        <taxon>Staphylococcus</taxon>
    </lineage>
</organism>
<comment type="caution">
    <text evidence="2">The sequence shown here is derived from an EMBL/GenBank/DDBJ whole genome shotgun (WGS) entry which is preliminary data.</text>
</comment>
<dbReference type="RefSeq" id="WP_198093106.1">
    <property type="nucleotide sequence ID" value="NZ_JAEDAQ010000292.1"/>
</dbReference>
<dbReference type="Gene3D" id="3.40.50.360">
    <property type="match status" value="1"/>
</dbReference>
<feature type="non-terminal residue" evidence="2">
    <location>
        <position position="1"/>
    </location>
</feature>
<dbReference type="Proteomes" id="UP000597038">
    <property type="component" value="Unassembled WGS sequence"/>
</dbReference>
<reference evidence="2 3" key="1">
    <citation type="submission" date="2020-12" db="EMBL/GenBank/DDBJ databases">
        <title>Genomic analysis of Staphylococcus felis from a cat with skin infection.</title>
        <authorList>
            <person name="Aslantas O."/>
            <person name="Keskin O."/>
            <person name="Buyukaltay K."/>
            <person name="Gullu Yucetepe A."/>
        </authorList>
    </citation>
    <scope>NUCLEOTIDE SEQUENCE [LARGE SCALE GENOMIC DNA]</scope>
    <source>
        <strain evidence="2 3">HARRANVET</strain>
    </source>
</reference>